<name>A0ABS6JLJ2_9BACI</name>
<feature type="transmembrane region" description="Helical" evidence="6">
    <location>
        <begin position="20"/>
        <end position="41"/>
    </location>
</feature>
<sequence>MLALGGGILSFMFGNWTTLLGVLVAFVILDYITGLIAAYLNGDLNSEHGLKGIAKKVFIFAMVSVGNFVDIALGSEPFIREVVIIFYISNEVISILENAGKAGIPVPQKLKKAIKILQEKGRN</sequence>
<proteinExistence type="inferred from homology"/>
<reference evidence="7 8" key="1">
    <citation type="submission" date="2021-06" db="EMBL/GenBank/DDBJ databases">
        <title>Bacillus sp. RD4P76, an endophyte from a halophyte.</title>
        <authorList>
            <person name="Sun J.-Q."/>
        </authorList>
    </citation>
    <scope>NUCLEOTIDE SEQUENCE [LARGE SCALE GENOMIC DNA]</scope>
    <source>
        <strain evidence="7 8">CGMCC 1.15917</strain>
    </source>
</reference>
<dbReference type="Pfam" id="PF05105">
    <property type="entry name" value="Phage_holin_4_1"/>
    <property type="match status" value="1"/>
</dbReference>
<dbReference type="EMBL" id="JAHQCS010000131">
    <property type="protein sequence ID" value="MBU9713300.1"/>
    <property type="molecule type" value="Genomic_DNA"/>
</dbReference>
<dbReference type="Proteomes" id="UP000784880">
    <property type="component" value="Unassembled WGS sequence"/>
</dbReference>
<keyword evidence="3 6" id="KW-1133">Transmembrane helix</keyword>
<evidence type="ECO:0000256" key="3">
    <source>
        <dbReference type="ARBA" id="ARBA00022989"/>
    </source>
</evidence>
<comment type="caution">
    <text evidence="7">The sequence shown here is derived from an EMBL/GenBank/DDBJ whole genome shotgun (WGS) entry which is preliminary data.</text>
</comment>
<keyword evidence="8" id="KW-1185">Reference proteome</keyword>
<evidence type="ECO:0000256" key="1">
    <source>
        <dbReference type="ARBA" id="ARBA00004141"/>
    </source>
</evidence>
<evidence type="ECO:0000313" key="8">
    <source>
        <dbReference type="Proteomes" id="UP000784880"/>
    </source>
</evidence>
<evidence type="ECO:0000256" key="2">
    <source>
        <dbReference type="ARBA" id="ARBA00022692"/>
    </source>
</evidence>
<accession>A0ABS6JLJ2</accession>
<protein>
    <submittedName>
        <fullName evidence="7">Phage holin family protein</fullName>
    </submittedName>
</protein>
<evidence type="ECO:0000256" key="6">
    <source>
        <dbReference type="SAM" id="Phobius"/>
    </source>
</evidence>
<keyword evidence="4 6" id="KW-0472">Membrane</keyword>
<comment type="subcellular location">
    <subcellularLocation>
        <location evidence="1">Membrane</location>
        <topology evidence="1">Multi-pass membrane protein</topology>
    </subcellularLocation>
</comment>
<organism evidence="7 8">
    <name type="scientific">Evansella tamaricis</name>
    <dbReference type="NCBI Taxonomy" id="2069301"/>
    <lineage>
        <taxon>Bacteria</taxon>
        <taxon>Bacillati</taxon>
        <taxon>Bacillota</taxon>
        <taxon>Bacilli</taxon>
        <taxon>Bacillales</taxon>
        <taxon>Bacillaceae</taxon>
        <taxon>Evansella</taxon>
    </lineage>
</organism>
<keyword evidence="2 6" id="KW-0812">Transmembrane</keyword>
<comment type="similarity">
    <text evidence="5">Belongs to the bacteriophage holin family. Cp-1 holin subfamily.</text>
</comment>
<dbReference type="NCBIfam" id="TIGR01593">
    <property type="entry name" value="holin_tox_secr"/>
    <property type="match status" value="1"/>
</dbReference>
<evidence type="ECO:0000313" key="7">
    <source>
        <dbReference type="EMBL" id="MBU9713300.1"/>
    </source>
</evidence>
<gene>
    <name evidence="7" type="ORF">KS419_16330</name>
</gene>
<dbReference type="InterPro" id="IPR006480">
    <property type="entry name" value="Phage_holin_4_1"/>
</dbReference>
<evidence type="ECO:0000256" key="5">
    <source>
        <dbReference type="ARBA" id="ARBA00023600"/>
    </source>
</evidence>
<evidence type="ECO:0000256" key="4">
    <source>
        <dbReference type="ARBA" id="ARBA00023136"/>
    </source>
</evidence>
<feature type="transmembrane region" description="Helical" evidence="6">
    <location>
        <begin position="53"/>
        <end position="73"/>
    </location>
</feature>